<dbReference type="FunFam" id="3.40.50.300:FF:000504">
    <property type="entry name" value="ABC transporter G family member 11"/>
    <property type="match status" value="1"/>
</dbReference>
<dbReference type="PANTHER" id="PTHR48042:SF11">
    <property type="entry name" value="ABC TRANSPORTER G FAMILY MEMBER 11"/>
    <property type="match status" value="1"/>
</dbReference>
<feature type="domain" description="ABC transporter" evidence="11">
    <location>
        <begin position="55"/>
        <end position="298"/>
    </location>
</feature>
<keyword evidence="9 10" id="KW-0472">Membrane</keyword>
<reference evidence="12" key="1">
    <citation type="submission" date="2015-07" db="EMBL/GenBank/DDBJ databases">
        <title>Transcriptome Assembly of Anthurium amnicola.</title>
        <authorList>
            <person name="Suzuki J."/>
        </authorList>
    </citation>
    <scope>NUCLEOTIDE SEQUENCE</scope>
</reference>
<dbReference type="Pfam" id="PF00005">
    <property type="entry name" value="ABC_tran"/>
    <property type="match status" value="1"/>
</dbReference>
<proteinExistence type="inferred from homology"/>
<evidence type="ECO:0000256" key="4">
    <source>
        <dbReference type="ARBA" id="ARBA00022553"/>
    </source>
</evidence>
<dbReference type="InterPro" id="IPR027417">
    <property type="entry name" value="P-loop_NTPase"/>
</dbReference>
<dbReference type="GO" id="GO:0016020">
    <property type="term" value="C:membrane"/>
    <property type="evidence" value="ECO:0007669"/>
    <property type="project" value="UniProtKB-SubCell"/>
</dbReference>
<accession>A0A1D1YLD5</accession>
<feature type="transmembrane region" description="Helical" evidence="10">
    <location>
        <begin position="440"/>
        <end position="461"/>
    </location>
</feature>
<dbReference type="PROSITE" id="PS50893">
    <property type="entry name" value="ABC_TRANSPORTER_2"/>
    <property type="match status" value="1"/>
</dbReference>
<comment type="subcellular location">
    <subcellularLocation>
        <location evidence="1">Membrane</location>
        <topology evidence="1">Multi-pass membrane protein</topology>
    </subcellularLocation>
</comment>
<evidence type="ECO:0000256" key="6">
    <source>
        <dbReference type="ARBA" id="ARBA00022741"/>
    </source>
</evidence>
<keyword evidence="4" id="KW-0597">Phosphoprotein</keyword>
<evidence type="ECO:0000259" key="11">
    <source>
        <dbReference type="PROSITE" id="PS50893"/>
    </source>
</evidence>
<dbReference type="AlphaFoldDB" id="A0A1D1YLD5"/>
<feature type="transmembrane region" description="Helical" evidence="10">
    <location>
        <begin position="481"/>
        <end position="508"/>
    </location>
</feature>
<dbReference type="GO" id="GO:0009651">
    <property type="term" value="P:response to salt stress"/>
    <property type="evidence" value="ECO:0007669"/>
    <property type="project" value="UniProtKB-ARBA"/>
</dbReference>
<dbReference type="PANTHER" id="PTHR48042">
    <property type="entry name" value="ABC TRANSPORTER G FAMILY MEMBER 11"/>
    <property type="match status" value="1"/>
</dbReference>
<feature type="transmembrane region" description="Helical" evidence="10">
    <location>
        <begin position="633"/>
        <end position="654"/>
    </location>
</feature>
<dbReference type="GO" id="GO:0016887">
    <property type="term" value="F:ATP hydrolysis activity"/>
    <property type="evidence" value="ECO:0007669"/>
    <property type="project" value="InterPro"/>
</dbReference>
<protein>
    <submittedName>
        <fullName evidence="12">ABC transporter G family member 11</fullName>
    </submittedName>
</protein>
<dbReference type="InterPro" id="IPR052215">
    <property type="entry name" value="Plant_ABCG"/>
</dbReference>
<evidence type="ECO:0000256" key="7">
    <source>
        <dbReference type="ARBA" id="ARBA00022840"/>
    </source>
</evidence>
<dbReference type="InterPro" id="IPR017871">
    <property type="entry name" value="ABC_transporter-like_CS"/>
</dbReference>
<evidence type="ECO:0000256" key="5">
    <source>
        <dbReference type="ARBA" id="ARBA00022692"/>
    </source>
</evidence>
<evidence type="ECO:0000256" key="2">
    <source>
        <dbReference type="ARBA" id="ARBA00005814"/>
    </source>
</evidence>
<dbReference type="Gene3D" id="3.40.50.300">
    <property type="entry name" value="P-loop containing nucleotide triphosphate hydrolases"/>
    <property type="match status" value="1"/>
</dbReference>
<dbReference type="EMBL" id="GDJX01012501">
    <property type="protein sequence ID" value="JAT55435.1"/>
    <property type="molecule type" value="Transcribed_RNA"/>
</dbReference>
<feature type="transmembrane region" description="Helical" evidence="10">
    <location>
        <begin position="407"/>
        <end position="428"/>
    </location>
</feature>
<feature type="transmembrane region" description="Helical" evidence="10">
    <location>
        <begin position="545"/>
        <end position="568"/>
    </location>
</feature>
<feature type="transmembrane region" description="Helical" evidence="10">
    <location>
        <begin position="515"/>
        <end position="539"/>
    </location>
</feature>
<evidence type="ECO:0000313" key="12">
    <source>
        <dbReference type="EMBL" id="JAT55435.1"/>
    </source>
</evidence>
<dbReference type="GO" id="GO:0005524">
    <property type="term" value="F:ATP binding"/>
    <property type="evidence" value="ECO:0007669"/>
    <property type="project" value="UniProtKB-KW"/>
</dbReference>
<keyword evidence="5 10" id="KW-0812">Transmembrane</keyword>
<dbReference type="InterPro" id="IPR003593">
    <property type="entry name" value="AAA+_ATPase"/>
</dbReference>
<organism evidence="12">
    <name type="scientific">Anthurium amnicola</name>
    <dbReference type="NCBI Taxonomy" id="1678845"/>
    <lineage>
        <taxon>Eukaryota</taxon>
        <taxon>Viridiplantae</taxon>
        <taxon>Streptophyta</taxon>
        <taxon>Embryophyta</taxon>
        <taxon>Tracheophyta</taxon>
        <taxon>Spermatophyta</taxon>
        <taxon>Magnoliopsida</taxon>
        <taxon>Liliopsida</taxon>
        <taxon>Araceae</taxon>
        <taxon>Pothoideae</taxon>
        <taxon>Potheae</taxon>
        <taxon>Anthurium</taxon>
    </lineage>
</organism>
<evidence type="ECO:0000256" key="8">
    <source>
        <dbReference type="ARBA" id="ARBA00022989"/>
    </source>
</evidence>
<dbReference type="Pfam" id="PF01061">
    <property type="entry name" value="ABC2_membrane"/>
    <property type="match status" value="1"/>
</dbReference>
<comment type="similarity">
    <text evidence="2">Belongs to the ABC transporter superfamily. ABCG family. Eye pigment precursor importer (TC 3.A.1.204) subfamily.</text>
</comment>
<keyword evidence="6" id="KW-0547">Nucleotide-binding</keyword>
<dbReference type="SUPFAM" id="SSF52540">
    <property type="entry name" value="P-loop containing nucleoside triphosphate hydrolases"/>
    <property type="match status" value="1"/>
</dbReference>
<dbReference type="PROSITE" id="PS00211">
    <property type="entry name" value="ABC_TRANSPORTER_1"/>
    <property type="match status" value="1"/>
</dbReference>
<dbReference type="SMART" id="SM00382">
    <property type="entry name" value="AAA"/>
    <property type="match status" value="1"/>
</dbReference>
<evidence type="ECO:0000256" key="3">
    <source>
        <dbReference type="ARBA" id="ARBA00022448"/>
    </source>
</evidence>
<keyword evidence="8 10" id="KW-1133">Transmembrane helix</keyword>
<dbReference type="InterPro" id="IPR003439">
    <property type="entry name" value="ABC_transporter-like_ATP-bd"/>
</dbReference>
<sequence length="719" mass="79988">MEGKTRSTAGQVMAEIEANKPGGDGMVVAGLSPLSETLWKDKAATEFIGDVSARLTWKDLTVTVTLPKGETQRVLEGLTGYAEPGTLTSLMGPSGSGKSTLLDALSSRLAANAFLSGTILVNGRKTKLSFGAAAYVTQDDNLIGTLTVRETIAYSARLRLPDKMPRSEKRDLVEGTINEMGLQDCADTVIGNWHLRGISGGERRRVSIALEILMRPRLLFLDEPTSGLDSASAFFVTQTLRSLSRDGRTVIASIHQPSSEVFELFDRLYLLSGGRTVYFGEVSEACEFFAQAGFPCPSLRNPSDHFLRCINSDFDKVKATLKGSMKLRFERTDDPLEKVTSSEATRRLIEFYKTSQHNYSALERTEEISRVKGTVLDWGGSQASFFMQAFTLTNRSFVNMSRDFGYYWLRLLIYILVTICIGTIYLNVGTSYNSILARGACASFVFGFVTFMSIGGFPSFVEDMKVFQRERLNGHYGVTAFVISNTISAMPFLTLITFISGTICYFMVRLHPGFVHYLFFILALYASITVVESLMMAIASVVPNFLMGIIIGAGIQGIFMLVSGYFRLPNDIPKPVWRYPMSYISFHFWALQGQYQNDLQGLTFDGQSPDFPKISGEYILEYVFQINVHRSKWIDLSVLFSMIIIYRLVFFVMIKISEDVTPWVRGYIARRRLRQKKDGGGRGRGSGAGDVPMINRTPSLRAYVDDTTTTTVAVSTSRS</sequence>
<dbReference type="GO" id="GO:0140359">
    <property type="term" value="F:ABC-type transporter activity"/>
    <property type="evidence" value="ECO:0007669"/>
    <property type="project" value="InterPro"/>
</dbReference>
<evidence type="ECO:0000256" key="1">
    <source>
        <dbReference type="ARBA" id="ARBA00004141"/>
    </source>
</evidence>
<gene>
    <name evidence="12" type="primary">ABCG11_9</name>
    <name evidence="12" type="ORF">g.94684</name>
</gene>
<dbReference type="InterPro" id="IPR013525">
    <property type="entry name" value="ABC2_TM"/>
</dbReference>
<evidence type="ECO:0000256" key="10">
    <source>
        <dbReference type="SAM" id="Phobius"/>
    </source>
</evidence>
<keyword evidence="7" id="KW-0067">ATP-binding</keyword>
<evidence type="ECO:0000256" key="9">
    <source>
        <dbReference type="ARBA" id="ARBA00023136"/>
    </source>
</evidence>
<dbReference type="CDD" id="cd03213">
    <property type="entry name" value="ABCG_EPDR"/>
    <property type="match status" value="1"/>
</dbReference>
<keyword evidence="3" id="KW-0813">Transport</keyword>
<name>A0A1D1YLD5_9ARAE</name>